<dbReference type="Pfam" id="PF02321">
    <property type="entry name" value="OEP"/>
    <property type="match status" value="2"/>
</dbReference>
<comment type="similarity">
    <text evidence="2">Belongs to the outer membrane factor (OMF) (TC 1.B.17) family.</text>
</comment>
<name>A0AA37X1F4_9RHOB</name>
<dbReference type="PANTHER" id="PTHR30026">
    <property type="entry name" value="OUTER MEMBRANE PROTEIN TOLC"/>
    <property type="match status" value="1"/>
</dbReference>
<dbReference type="InterPro" id="IPR003423">
    <property type="entry name" value="OMP_efflux"/>
</dbReference>
<gene>
    <name evidence="8" type="ORF">GCM10010873_28760</name>
</gene>
<dbReference type="InterPro" id="IPR010130">
    <property type="entry name" value="T1SS_OMP_TolC"/>
</dbReference>
<keyword evidence="9" id="KW-1185">Reference proteome</keyword>
<sequence length="489" mass="52046">MDGVAGRDLATDNKRKMREQIYEVVMQKFWAAVAVTAAMVAAPAARSETLADALISAYKTSHLLDQNQAVLRASDEDAAIALAQLRPVVSFVTQASWTKLDNAFRTSAFGGVSGPFYTETKDATVGVTAQFVIYAGGRGKLAVEAAKESVLATRASLVNIEQQVLLDAVSAYVNVRLQAEIVSLRESNVRLISQELQAARDRFDVGEVTLTDVSLAEARRAAAQSGLAAAQGALEVARERYKAAIGHYPSNLSGLPKLPFAAKSEEAARAIAVRNHPVIIQAGHEVKISDIRVKIAEAAFLPTVSSQLSVTEDWLSGSGNTVGSVTFSDTIYQGGERSALYRQALAGKEATAAAQLQSVVNVSEAVGQAWSNLMVQQASIQAGGLQVTAAQKAFDGVREEATLGARTTLDVLNAEQELLSARADKLQSEASRYVGVYQLLSSMGQLTAEQLNLGIPTFDPTAYYNAVKSAPLTSTRGKKLDKILKKIGN</sequence>
<reference evidence="8 9" key="1">
    <citation type="journal article" date="2014" name="Int. J. Syst. Evol. Microbiol.">
        <title>Complete genome sequence of Corynebacterium casei LMG S-19264T (=DSM 44701T), isolated from a smear-ripened cheese.</title>
        <authorList>
            <consortium name="US DOE Joint Genome Institute (JGI-PGF)"/>
            <person name="Walter F."/>
            <person name="Albersmeier A."/>
            <person name="Kalinowski J."/>
            <person name="Ruckert C."/>
        </authorList>
    </citation>
    <scope>NUCLEOTIDE SEQUENCE [LARGE SCALE GENOMIC DNA]</scope>
    <source>
        <strain evidence="8 9">NBRC 111766</strain>
    </source>
</reference>
<dbReference type="Proteomes" id="UP001157355">
    <property type="component" value="Unassembled WGS sequence"/>
</dbReference>
<dbReference type="EMBL" id="BSPP01000010">
    <property type="protein sequence ID" value="GLS87902.1"/>
    <property type="molecule type" value="Genomic_DNA"/>
</dbReference>
<dbReference type="AlphaFoldDB" id="A0AA37X1F4"/>
<dbReference type="SUPFAM" id="SSF56954">
    <property type="entry name" value="Outer membrane efflux proteins (OEP)"/>
    <property type="match status" value="1"/>
</dbReference>
<protein>
    <submittedName>
        <fullName evidence="8">Transporter</fullName>
    </submittedName>
</protein>
<proteinExistence type="inferred from homology"/>
<dbReference type="PANTHER" id="PTHR30026:SF22">
    <property type="entry name" value="OUTER MEMBRANE EFFLUX PROTEIN"/>
    <property type="match status" value="1"/>
</dbReference>
<evidence type="ECO:0000256" key="3">
    <source>
        <dbReference type="ARBA" id="ARBA00022448"/>
    </source>
</evidence>
<keyword evidence="7" id="KW-0998">Cell outer membrane</keyword>
<dbReference type="GO" id="GO:0009279">
    <property type="term" value="C:cell outer membrane"/>
    <property type="evidence" value="ECO:0007669"/>
    <property type="project" value="UniProtKB-SubCell"/>
</dbReference>
<evidence type="ECO:0000313" key="8">
    <source>
        <dbReference type="EMBL" id="GLS87902.1"/>
    </source>
</evidence>
<comment type="subcellular location">
    <subcellularLocation>
        <location evidence="1">Cell outer membrane</location>
    </subcellularLocation>
</comment>
<dbReference type="Gene3D" id="1.20.1600.10">
    <property type="entry name" value="Outer membrane efflux proteins (OEP)"/>
    <property type="match status" value="1"/>
</dbReference>
<keyword evidence="6" id="KW-0472">Membrane</keyword>
<evidence type="ECO:0000256" key="7">
    <source>
        <dbReference type="ARBA" id="ARBA00023237"/>
    </source>
</evidence>
<dbReference type="GO" id="GO:0015288">
    <property type="term" value="F:porin activity"/>
    <property type="evidence" value="ECO:0007669"/>
    <property type="project" value="TreeGrafter"/>
</dbReference>
<evidence type="ECO:0000256" key="4">
    <source>
        <dbReference type="ARBA" id="ARBA00022452"/>
    </source>
</evidence>
<evidence type="ECO:0000256" key="6">
    <source>
        <dbReference type="ARBA" id="ARBA00023136"/>
    </source>
</evidence>
<comment type="caution">
    <text evidence="8">The sequence shown here is derived from an EMBL/GenBank/DDBJ whole genome shotgun (WGS) entry which is preliminary data.</text>
</comment>
<dbReference type="GO" id="GO:0015562">
    <property type="term" value="F:efflux transmembrane transporter activity"/>
    <property type="evidence" value="ECO:0007669"/>
    <property type="project" value="InterPro"/>
</dbReference>
<evidence type="ECO:0000256" key="1">
    <source>
        <dbReference type="ARBA" id="ARBA00004442"/>
    </source>
</evidence>
<dbReference type="GO" id="GO:1990281">
    <property type="term" value="C:efflux pump complex"/>
    <property type="evidence" value="ECO:0007669"/>
    <property type="project" value="TreeGrafter"/>
</dbReference>
<dbReference type="InterPro" id="IPR051906">
    <property type="entry name" value="TolC-like"/>
</dbReference>
<dbReference type="NCBIfam" id="TIGR01844">
    <property type="entry name" value="type_I_sec_TolC"/>
    <property type="match status" value="1"/>
</dbReference>
<evidence type="ECO:0000256" key="5">
    <source>
        <dbReference type="ARBA" id="ARBA00022692"/>
    </source>
</evidence>
<keyword evidence="4" id="KW-1134">Transmembrane beta strand</keyword>
<evidence type="ECO:0000256" key="2">
    <source>
        <dbReference type="ARBA" id="ARBA00007613"/>
    </source>
</evidence>
<organism evidence="8 9">
    <name type="scientific">Cypionkella aquatica</name>
    <dbReference type="NCBI Taxonomy" id="1756042"/>
    <lineage>
        <taxon>Bacteria</taxon>
        <taxon>Pseudomonadati</taxon>
        <taxon>Pseudomonadota</taxon>
        <taxon>Alphaproteobacteria</taxon>
        <taxon>Rhodobacterales</taxon>
        <taxon>Paracoccaceae</taxon>
        <taxon>Cypionkella</taxon>
    </lineage>
</organism>
<keyword evidence="5" id="KW-0812">Transmembrane</keyword>
<evidence type="ECO:0000313" key="9">
    <source>
        <dbReference type="Proteomes" id="UP001157355"/>
    </source>
</evidence>
<keyword evidence="3" id="KW-0813">Transport</keyword>
<accession>A0AA37X1F4</accession>